<feature type="transmembrane region" description="Helical" evidence="11">
    <location>
        <begin position="386"/>
        <end position="406"/>
    </location>
</feature>
<comment type="subcellular location">
    <subcellularLocation>
        <location evidence="1">Cell membrane</location>
        <topology evidence="1">Multi-pass membrane protein</topology>
    </subcellularLocation>
</comment>
<dbReference type="GO" id="GO:0005886">
    <property type="term" value="C:plasma membrane"/>
    <property type="evidence" value="ECO:0007669"/>
    <property type="project" value="UniProtKB-SubCell"/>
</dbReference>
<evidence type="ECO:0000256" key="7">
    <source>
        <dbReference type="ARBA" id="ARBA00022989"/>
    </source>
</evidence>
<dbReference type="InterPro" id="IPR051327">
    <property type="entry name" value="MATE_MepA_subfamily"/>
</dbReference>
<evidence type="ECO:0000256" key="2">
    <source>
        <dbReference type="ARBA" id="ARBA00008417"/>
    </source>
</evidence>
<dbReference type="InterPro" id="IPR045070">
    <property type="entry name" value="MATE_MepA-like"/>
</dbReference>
<dbReference type="OrthoDB" id="9811110at2"/>
<evidence type="ECO:0000256" key="3">
    <source>
        <dbReference type="ARBA" id="ARBA00022106"/>
    </source>
</evidence>
<dbReference type="GO" id="GO:0015297">
    <property type="term" value="F:antiporter activity"/>
    <property type="evidence" value="ECO:0007669"/>
    <property type="project" value="InterPro"/>
</dbReference>
<evidence type="ECO:0000313" key="13">
    <source>
        <dbReference type="Proteomes" id="UP000236197"/>
    </source>
</evidence>
<evidence type="ECO:0000256" key="5">
    <source>
        <dbReference type="ARBA" id="ARBA00022475"/>
    </source>
</evidence>
<keyword evidence="7 11" id="KW-1133">Transmembrane helix</keyword>
<dbReference type="RefSeq" id="WP_103263767.1">
    <property type="nucleotide sequence ID" value="NZ_CABMLE010000001.1"/>
</dbReference>
<dbReference type="GO" id="GO:0046677">
    <property type="term" value="P:response to antibiotic"/>
    <property type="evidence" value="ECO:0007669"/>
    <property type="project" value="UniProtKB-KW"/>
</dbReference>
<accession>A0A2K2UDZ1</accession>
<dbReference type="NCBIfam" id="TIGR00797">
    <property type="entry name" value="matE"/>
    <property type="match status" value="1"/>
</dbReference>
<dbReference type="InterPro" id="IPR002528">
    <property type="entry name" value="MATE_fam"/>
</dbReference>
<feature type="transmembrane region" description="Helical" evidence="11">
    <location>
        <begin position="113"/>
        <end position="134"/>
    </location>
</feature>
<keyword evidence="8 11" id="KW-0472">Membrane</keyword>
<keyword evidence="13" id="KW-1185">Reference proteome</keyword>
<evidence type="ECO:0000256" key="11">
    <source>
        <dbReference type="SAM" id="Phobius"/>
    </source>
</evidence>
<keyword evidence="5" id="KW-1003">Cell membrane</keyword>
<feature type="transmembrane region" description="Helical" evidence="11">
    <location>
        <begin position="453"/>
        <end position="475"/>
    </location>
</feature>
<dbReference type="GO" id="GO:0042910">
    <property type="term" value="F:xenobiotic transmembrane transporter activity"/>
    <property type="evidence" value="ECO:0007669"/>
    <property type="project" value="InterPro"/>
</dbReference>
<sequence length="492" mass="52720">MVATKNPVSDENEQPAQPAREDKVTRMGTASIPRLIVEFAIPSILGMLVNGAYNLIDSIFLGQAMGEIGLATATVAMPVMTVFMAISMLVGNGGNALAALRMGEGNREEAERSLGNTVCLSIILAAVVAVVAHVPACIDGVLGISGATAEDWYYARSFIQIISLGFVFQCIGMGVNNFIRTAGAPNRALSTMIVGAVACTIFNFLFVMVLGWGVQGSALATLFGQAISCACVLWYFLFTKNVPMRLRLRHLPLHARTVGLILSLGLASFAVQAGMAVVNFVLNNLLNLYGSMNPIGAEGALASIGVVQRVAMFTVLPLIGVAIAIQPLLGFNYGAHLFERVKKTLLCGIIGATGIGVVLWGLVHLFPEQIVGFFGIEDDSLLGFTVFALKVQLAMLPFVGFQIVGSNYFQATGQPAKSIFLSLTRQILFLIPLFLVLPLVLPGWFPQFTSLDALYFATPLADFLAIFTTAVFILLEMGRLRKLERGEIQAKF</sequence>
<feature type="transmembrane region" description="Helical" evidence="11">
    <location>
        <begin position="258"/>
        <end position="282"/>
    </location>
</feature>
<evidence type="ECO:0000256" key="6">
    <source>
        <dbReference type="ARBA" id="ARBA00022692"/>
    </source>
</evidence>
<comment type="caution">
    <text evidence="12">The sequence shown here is derived from an EMBL/GenBank/DDBJ whole genome shotgun (WGS) entry which is preliminary data.</text>
</comment>
<feature type="transmembrane region" description="Helical" evidence="11">
    <location>
        <begin position="68"/>
        <end position="92"/>
    </location>
</feature>
<dbReference type="PANTHER" id="PTHR43823:SF3">
    <property type="entry name" value="MULTIDRUG EXPORT PROTEIN MEPA"/>
    <property type="match status" value="1"/>
</dbReference>
<feature type="transmembrane region" description="Helical" evidence="11">
    <location>
        <begin position="345"/>
        <end position="366"/>
    </location>
</feature>
<feature type="region of interest" description="Disordered" evidence="10">
    <location>
        <begin position="1"/>
        <end position="24"/>
    </location>
</feature>
<evidence type="ECO:0000256" key="1">
    <source>
        <dbReference type="ARBA" id="ARBA00004651"/>
    </source>
</evidence>
<evidence type="ECO:0000313" key="12">
    <source>
        <dbReference type="EMBL" id="PNV68438.1"/>
    </source>
</evidence>
<evidence type="ECO:0000256" key="8">
    <source>
        <dbReference type="ARBA" id="ARBA00023136"/>
    </source>
</evidence>
<proteinExistence type="inferred from homology"/>
<feature type="transmembrane region" description="Helical" evidence="11">
    <location>
        <begin position="218"/>
        <end position="237"/>
    </location>
</feature>
<dbReference type="PIRSF" id="PIRSF006603">
    <property type="entry name" value="DinF"/>
    <property type="match status" value="1"/>
</dbReference>
<feature type="transmembrane region" description="Helical" evidence="11">
    <location>
        <begin position="154"/>
        <end position="179"/>
    </location>
</feature>
<evidence type="ECO:0000256" key="9">
    <source>
        <dbReference type="ARBA" id="ARBA00023251"/>
    </source>
</evidence>
<name>A0A2K2UDZ1_9ACTN</name>
<dbReference type="Pfam" id="PF01554">
    <property type="entry name" value="MatE"/>
    <property type="match status" value="2"/>
</dbReference>
<dbReference type="Proteomes" id="UP000236197">
    <property type="component" value="Unassembled WGS sequence"/>
</dbReference>
<evidence type="ECO:0000256" key="10">
    <source>
        <dbReference type="SAM" id="MobiDB-lite"/>
    </source>
</evidence>
<feature type="transmembrane region" description="Helical" evidence="11">
    <location>
        <begin position="310"/>
        <end position="333"/>
    </location>
</feature>
<protein>
    <recommendedName>
        <fullName evidence="3">Multidrug export protein MepA</fullName>
    </recommendedName>
</protein>
<reference evidence="13" key="1">
    <citation type="submission" date="2018-01" db="EMBL/GenBank/DDBJ databases">
        <title>Rubneribacter badeniensis gen. nov., sp. nov., and Colonibacter rubneri, gen. nov., sp. nov., WGS of new members of the Eggerthellaceae.</title>
        <authorList>
            <person name="Danylec N."/>
            <person name="Stoll D.A."/>
            <person name="Doetsch A."/>
            <person name="Kulling S.E."/>
            <person name="Huch M."/>
        </authorList>
    </citation>
    <scope>NUCLEOTIDE SEQUENCE [LARGE SCALE GENOMIC DNA]</scope>
    <source>
        <strain evidence="13">ResAG-96</strain>
    </source>
</reference>
<keyword evidence="6 11" id="KW-0812">Transmembrane</keyword>
<evidence type="ECO:0000256" key="4">
    <source>
        <dbReference type="ARBA" id="ARBA00022448"/>
    </source>
</evidence>
<feature type="transmembrane region" description="Helical" evidence="11">
    <location>
        <begin position="35"/>
        <end position="56"/>
    </location>
</feature>
<dbReference type="EMBL" id="PPEK01000001">
    <property type="protein sequence ID" value="PNV68438.1"/>
    <property type="molecule type" value="Genomic_DNA"/>
</dbReference>
<dbReference type="InterPro" id="IPR048279">
    <property type="entry name" value="MdtK-like"/>
</dbReference>
<gene>
    <name evidence="12" type="ORF">C2L71_00115</name>
</gene>
<comment type="similarity">
    <text evidence="2">Belongs to the multi antimicrobial extrusion (MATE) (TC 2.A.66.1) family. MepA subfamily.</text>
</comment>
<dbReference type="CDD" id="cd13143">
    <property type="entry name" value="MATE_MepA_like"/>
    <property type="match status" value="1"/>
</dbReference>
<feature type="transmembrane region" description="Helical" evidence="11">
    <location>
        <begin position="427"/>
        <end position="447"/>
    </location>
</feature>
<feature type="transmembrane region" description="Helical" evidence="11">
    <location>
        <begin position="191"/>
        <end position="212"/>
    </location>
</feature>
<dbReference type="AlphaFoldDB" id="A0A2K2UDZ1"/>
<dbReference type="PANTHER" id="PTHR43823">
    <property type="entry name" value="SPORULATION PROTEIN YKVU"/>
    <property type="match status" value="1"/>
</dbReference>
<keyword evidence="9" id="KW-0046">Antibiotic resistance</keyword>
<keyword evidence="4" id="KW-0813">Transport</keyword>
<organism evidence="12 13">
    <name type="scientific">Enteroscipio rubneri</name>
    <dbReference type="NCBI Taxonomy" id="2070686"/>
    <lineage>
        <taxon>Bacteria</taxon>
        <taxon>Bacillati</taxon>
        <taxon>Actinomycetota</taxon>
        <taxon>Coriobacteriia</taxon>
        <taxon>Eggerthellales</taxon>
        <taxon>Eggerthellaceae</taxon>
        <taxon>Enteroscipio</taxon>
    </lineage>
</organism>